<dbReference type="Pfam" id="PF06772">
    <property type="entry name" value="LtrA"/>
    <property type="match status" value="1"/>
</dbReference>
<name>A0A420ETG8_9ACTN</name>
<keyword evidence="1" id="KW-0812">Transmembrane</keyword>
<feature type="transmembrane region" description="Helical" evidence="1">
    <location>
        <begin position="363"/>
        <end position="382"/>
    </location>
</feature>
<organism evidence="2 3">
    <name type="scientific">Micromonospora globbae</name>
    <dbReference type="NCBI Taxonomy" id="1894969"/>
    <lineage>
        <taxon>Bacteria</taxon>
        <taxon>Bacillati</taxon>
        <taxon>Actinomycetota</taxon>
        <taxon>Actinomycetes</taxon>
        <taxon>Micromonosporales</taxon>
        <taxon>Micromonosporaceae</taxon>
        <taxon>Micromonospora</taxon>
    </lineage>
</organism>
<evidence type="ECO:0000313" key="2">
    <source>
        <dbReference type="EMBL" id="RKF23965.1"/>
    </source>
</evidence>
<gene>
    <name evidence="2" type="ORF">D7I43_28590</name>
</gene>
<keyword evidence="1" id="KW-1133">Transmembrane helix</keyword>
<feature type="transmembrane region" description="Helical" evidence="1">
    <location>
        <begin position="93"/>
        <end position="110"/>
    </location>
</feature>
<sequence>MGGPDPGGATPLTAPLRRGLRPVTEQTRVTTAELFFDVVFVFAFIQVTTLMTGGTNELGVLHGLLVLTMLWWSWSLFAWLGNRVRANYGCVRLVLLATVPVMFVLAVNTREAFRDAPGGGPYTPTVFVATFFVLRLFYLALRLYASTPLRARDAVALTVPMLLAVGLLLIAARLPGSGLDDATVRWGQVALWVLAIGVDYGAALALPVPERAIFSARHWTERHSLIIIVALGEVLVSIGIAGADIPNSRGLIEASALAVVVAAALEWIYLDLSALVGEHALRDADQHGRVGLARDAYSYLHLPMIAGIILLAAGLKHVPALVGAAPAHHRGDPLDAFGRYAMYGGVALYLLAHAMFQLRLNRLVLPVVWPRLVAVLVLLVMVPLTARISALAALGWLAVICTVTAVTEFVVSRGPRHHLRNALNEE</sequence>
<protein>
    <submittedName>
        <fullName evidence="2">Low temperature requirement protein A</fullName>
    </submittedName>
</protein>
<feature type="transmembrane region" description="Helical" evidence="1">
    <location>
        <begin position="255"/>
        <end position="276"/>
    </location>
</feature>
<evidence type="ECO:0000256" key="1">
    <source>
        <dbReference type="SAM" id="Phobius"/>
    </source>
</evidence>
<comment type="caution">
    <text evidence="2">The sequence shown here is derived from an EMBL/GenBank/DDBJ whole genome shotgun (WGS) entry which is preliminary data.</text>
</comment>
<feature type="transmembrane region" description="Helical" evidence="1">
    <location>
        <begin position="225"/>
        <end position="243"/>
    </location>
</feature>
<dbReference type="AlphaFoldDB" id="A0A420ETG8"/>
<dbReference type="InterPro" id="IPR010640">
    <property type="entry name" value="Low_temperature_requirement_A"/>
</dbReference>
<reference evidence="2 3" key="1">
    <citation type="journal article" date="2018" name="Int. J. Syst. Evol. Microbiol.">
        <title>Micromonospora globbae sp. nov., an endophytic actinomycete isolated from roots of Globba winitii C. H. Wright.</title>
        <authorList>
            <person name="Kuncharoen N."/>
            <person name="Pittayakhajonwut P."/>
            <person name="Tanasupawat S."/>
        </authorList>
    </citation>
    <scope>NUCLEOTIDE SEQUENCE [LARGE SCALE GENOMIC DNA]</scope>
    <source>
        <strain evidence="2 3">WPS1-2</strain>
    </source>
</reference>
<proteinExistence type="predicted"/>
<feature type="transmembrane region" description="Helical" evidence="1">
    <location>
        <begin position="153"/>
        <end position="174"/>
    </location>
</feature>
<feature type="transmembrane region" description="Helical" evidence="1">
    <location>
        <begin position="388"/>
        <end position="411"/>
    </location>
</feature>
<dbReference type="EMBL" id="RAQQ01000029">
    <property type="protein sequence ID" value="RKF23965.1"/>
    <property type="molecule type" value="Genomic_DNA"/>
</dbReference>
<feature type="transmembrane region" description="Helical" evidence="1">
    <location>
        <begin position="122"/>
        <end position="141"/>
    </location>
</feature>
<dbReference type="PANTHER" id="PTHR36840:SF1">
    <property type="entry name" value="BLL5714 PROTEIN"/>
    <property type="match status" value="1"/>
</dbReference>
<evidence type="ECO:0000313" key="3">
    <source>
        <dbReference type="Proteomes" id="UP000285744"/>
    </source>
</evidence>
<feature type="transmembrane region" description="Helical" evidence="1">
    <location>
        <begin position="297"/>
        <end position="317"/>
    </location>
</feature>
<accession>A0A420ETG8</accession>
<keyword evidence="1" id="KW-0472">Membrane</keyword>
<feature type="transmembrane region" description="Helical" evidence="1">
    <location>
        <begin position="186"/>
        <end position="205"/>
    </location>
</feature>
<dbReference type="PANTHER" id="PTHR36840">
    <property type="entry name" value="BLL5714 PROTEIN"/>
    <property type="match status" value="1"/>
</dbReference>
<feature type="transmembrane region" description="Helical" evidence="1">
    <location>
        <begin position="60"/>
        <end position="81"/>
    </location>
</feature>
<feature type="transmembrane region" description="Helical" evidence="1">
    <location>
        <begin position="337"/>
        <end position="356"/>
    </location>
</feature>
<dbReference type="Proteomes" id="UP000285744">
    <property type="component" value="Unassembled WGS sequence"/>
</dbReference>